<dbReference type="InterPro" id="IPR012128">
    <property type="entry name" value="Phycobilisome_asu/bsu"/>
</dbReference>
<keyword evidence="9" id="KW-0793">Thylakoid</keyword>
<evidence type="ECO:0000256" key="2">
    <source>
        <dbReference type="ARBA" id="ARBA00008182"/>
    </source>
</evidence>
<evidence type="ECO:0000256" key="4">
    <source>
        <dbReference type="ARBA" id="ARBA00022531"/>
    </source>
</evidence>
<evidence type="ECO:0000256" key="14">
    <source>
        <dbReference type="SAM" id="MobiDB-lite"/>
    </source>
</evidence>
<accession>A0A6N3X9Z8</accession>
<dbReference type="InterPro" id="IPR038719">
    <property type="entry name" value="Phycobilisome_asu/bsu_sf"/>
</dbReference>
<comment type="similarity">
    <text evidence="2">Belongs to the phycobiliprotein family.</text>
</comment>
<comment type="caution">
    <text evidence="16">The sequence shown here is derived from an EMBL/GenBank/DDBJ whole genome shotgun (WGS) entry which is preliminary data.</text>
</comment>
<dbReference type="GO" id="GO:0016829">
    <property type="term" value="F:lyase activity"/>
    <property type="evidence" value="ECO:0007669"/>
    <property type="project" value="UniProtKB-KW"/>
</dbReference>
<reference evidence="16 17" key="1">
    <citation type="submission" date="2015-01" db="EMBL/GenBank/DDBJ databases">
        <title>Lifestyle Evolution in Cyanobacterial Symbionts of Sponges.</title>
        <authorList>
            <person name="Burgsdorf I."/>
            <person name="Slaby B.M."/>
            <person name="Handley K.M."/>
            <person name="Haber M."/>
            <person name="Blom J."/>
            <person name="Marshall C.W."/>
            <person name="Gilbert J.A."/>
            <person name="Hentschel U."/>
            <person name="Steindler L."/>
        </authorList>
    </citation>
    <scope>NUCLEOTIDE SEQUENCE [LARGE SCALE GENOMIC DNA]</scope>
    <source>
        <strain evidence="16">142</strain>
    </source>
</reference>
<keyword evidence="8" id="KW-0157">Chromophore</keyword>
<dbReference type="Pfam" id="PF00502">
    <property type="entry name" value="Phycobilisome"/>
    <property type="match status" value="2"/>
</dbReference>
<keyword evidence="10" id="KW-0472">Membrane</keyword>
<dbReference type="AlphaFoldDB" id="A0A6N3X9Z8"/>
<evidence type="ECO:0000256" key="11">
    <source>
        <dbReference type="ARBA" id="ARBA00023239"/>
    </source>
</evidence>
<keyword evidence="6" id="KW-0677">Repeat</keyword>
<evidence type="ECO:0000256" key="10">
    <source>
        <dbReference type="ARBA" id="ARBA00023136"/>
    </source>
</evidence>
<sequence>MTVTVSSGSSSVSPQLYDTLPLSSLRQAEQQDRFPDRTELDRLINFFQGGQQRVDVARRLAANAGAIIAQAANRIFSGGTPLAYLEESPSRTAAVPGVGAAFPEGRSEQKAFDRSVETFAQPTGSNRGLFTRLLENFRQAGDVAVVTPAGFAPIDVSRYGKERMTKSLRDLGWFLRYVGYAVVAGDPSILVVNARGLREVLEKGCSIPATLLALQEMRAAAAAVFQDDPESRQLVVDCFNVLLKELSESGPSPRLRPGSVVAQGLQLPATYAEAAASPGRYVMRPGLSGREKAEVVRAAYRQVLERDVAKAYSLRLGAPETDVRNGRISMREFVRAIGHSSLYRRDFYSNQSNSRVVELAFRHFLGRGVSTLEEFRQAFAIVSSGGQGALVDFLVDSAEYGRIYGEETVPYLRDLGEEAQESANWGPNRKLFNYAARFQGAPQYVTSFSGQRRPLPDQHAYGGANDPLANQYGAIFPSSTNAPKTLAAGFGYDSRRLFVGSAPGLSAQMGSADFRKSRPTTSGPKVVRLQQVATGGASIPRRGGQPSIRYTESSTQAVVSAVYRQILGTLGYEGERLSSEEVKLENGDITLREFVRVVACSNRFRKRYWDGLYVVKAIEVIHRHLLGRPTYGRWEIDGYFDVASREGFYGIVNAMLDSQEYSQVFGEDTVPYERYITPTDRVARQVPGIRPDYKIPYVGDTSNPLRGQRRPERRPARGFQSSGALPRRGVDRVRPFLAARITVMPPVAAPRFVRGLPLPRQEAVSLTSRGDRSQLEQVIRAAYRQVLGNIQPMESEQLTGAESQLAHGTITVRQFVREIALSDLYRSRYFETCSPQQFVAFNFRHLLGRPPANQQELAVHARLVAEQGLVAEVDSYLDSDEYLQRFGEDMVPYSIENTLPRTYNTPSFTTMFAGIPAGTQPTTSMVSDVQPPPWTAKVSGRAAQPDFLKGVPMRNLPTNLLFTPTTGLFSAPGQLRRPPQEVKLRLSPNPSEQELTVVVNAAYRQLLGRVPLAEERLTSAESQLRSGRITVAGFIAQVSASSLFQNRLSSFSALKAADAAYMALQGRSPSQAEASAFADQQARLGKTAAVAALLDTAEYKERFGDNTVPVVEGTQTFPGRSQAVITRTARLDGGPAGITPRPWT</sequence>
<evidence type="ECO:0000256" key="1">
    <source>
        <dbReference type="ARBA" id="ARBA00004445"/>
    </source>
</evidence>
<feature type="domain" description="PBS-linker" evidence="15">
    <location>
        <begin position="261"/>
        <end position="440"/>
    </location>
</feature>
<evidence type="ECO:0000256" key="3">
    <source>
        <dbReference type="ARBA" id="ARBA00018674"/>
    </source>
</evidence>
<dbReference type="GO" id="GO:0015979">
    <property type="term" value="P:photosynthesis"/>
    <property type="evidence" value="ECO:0007669"/>
    <property type="project" value="InterPro"/>
</dbReference>
<comment type="similarity">
    <text evidence="13">Belongs to the phycobilisome linker protein family.</text>
</comment>
<organism evidence="16 17">
    <name type="scientific">Candidatus Synechococcus spongiarum 142</name>
    <dbReference type="NCBI Taxonomy" id="1608213"/>
    <lineage>
        <taxon>Bacteria</taxon>
        <taxon>Bacillati</taxon>
        <taxon>Cyanobacteriota</taxon>
        <taxon>Cyanophyceae</taxon>
        <taxon>Synechococcales</taxon>
        <taxon>Synechococcaceae</taxon>
        <taxon>Synechococcus</taxon>
    </lineage>
</organism>
<dbReference type="EMBL" id="JXUO01000031">
    <property type="protein sequence ID" value="KKZ15283.1"/>
    <property type="molecule type" value="Genomic_DNA"/>
</dbReference>
<dbReference type="InterPro" id="IPR009050">
    <property type="entry name" value="Globin-like_sf"/>
</dbReference>
<evidence type="ECO:0000313" key="16">
    <source>
        <dbReference type="EMBL" id="KKZ15283.1"/>
    </source>
</evidence>
<evidence type="ECO:0000256" key="6">
    <source>
        <dbReference type="ARBA" id="ARBA00022737"/>
    </source>
</evidence>
<dbReference type="GO" id="GO:0030089">
    <property type="term" value="C:phycobilisome"/>
    <property type="evidence" value="ECO:0007669"/>
    <property type="project" value="UniProtKB-UniRule"/>
</dbReference>
<proteinExistence type="inferred from homology"/>
<name>A0A6N3X9Z8_9SYNE</name>
<evidence type="ECO:0000256" key="7">
    <source>
        <dbReference type="ARBA" id="ARBA00022738"/>
    </source>
</evidence>
<dbReference type="PANTHER" id="PTHR34011:SF6">
    <property type="entry name" value="PHYCOBILIPROTEIN APCE"/>
    <property type="match status" value="1"/>
</dbReference>
<dbReference type="SUPFAM" id="SSF46458">
    <property type="entry name" value="Globin-like"/>
    <property type="match status" value="1"/>
</dbReference>
<dbReference type="Gene3D" id="1.10.490.20">
    <property type="entry name" value="Phycocyanins"/>
    <property type="match status" value="1"/>
</dbReference>
<evidence type="ECO:0000256" key="5">
    <source>
        <dbReference type="ARBA" id="ARBA00022549"/>
    </source>
</evidence>
<keyword evidence="4" id="KW-0602">Photosynthesis</keyword>
<keyword evidence="11" id="KW-0456">Lyase</keyword>
<dbReference type="PROSITE" id="PS51445">
    <property type="entry name" value="PBS_LINKER"/>
    <property type="match status" value="4"/>
</dbReference>
<keyword evidence="12" id="KW-0089">Bile pigment</keyword>
<evidence type="ECO:0000259" key="15">
    <source>
        <dbReference type="PROSITE" id="PS51445"/>
    </source>
</evidence>
<dbReference type="Gene3D" id="1.10.3130.20">
    <property type="entry name" value="Phycobilisome linker domain"/>
    <property type="match status" value="4"/>
</dbReference>
<gene>
    <name evidence="16" type="ORF">TH68_01115</name>
</gene>
<dbReference type="InterPro" id="IPR038255">
    <property type="entry name" value="PBS_linker_sf"/>
</dbReference>
<evidence type="ECO:0000256" key="9">
    <source>
        <dbReference type="ARBA" id="ARBA00023078"/>
    </source>
</evidence>
<feature type="domain" description="PBS-linker" evidence="15">
    <location>
        <begin position="742"/>
        <end position="924"/>
    </location>
</feature>
<dbReference type="InterPro" id="IPR001297">
    <property type="entry name" value="PBS_linker_dom"/>
</dbReference>
<feature type="domain" description="PBS-linker" evidence="15">
    <location>
        <begin position="964"/>
        <end position="1140"/>
    </location>
</feature>
<keyword evidence="5" id="KW-0042">Antenna complex</keyword>
<evidence type="ECO:0000313" key="17">
    <source>
        <dbReference type="Proteomes" id="UP000035054"/>
    </source>
</evidence>
<protein>
    <recommendedName>
        <fullName evidence="3">Phycobiliprotein ApcE</fullName>
    </recommendedName>
</protein>
<dbReference type="Proteomes" id="UP000035054">
    <property type="component" value="Unassembled WGS sequence"/>
</dbReference>
<comment type="subcellular location">
    <subcellularLocation>
        <location evidence="1">Cellular thylakoid membrane</location>
        <topology evidence="1">Peripheral membrane protein</topology>
        <orientation evidence="1">Cytoplasmic side</orientation>
    </subcellularLocation>
</comment>
<feature type="region of interest" description="Disordered" evidence="14">
    <location>
        <begin position="700"/>
        <end position="726"/>
    </location>
</feature>
<dbReference type="Pfam" id="PF00427">
    <property type="entry name" value="PBS_linker_poly"/>
    <property type="match status" value="4"/>
</dbReference>
<evidence type="ECO:0000256" key="12">
    <source>
        <dbReference type="ARBA" id="ARBA00023307"/>
    </source>
</evidence>
<dbReference type="GO" id="GO:0031676">
    <property type="term" value="C:plasma membrane-derived thylakoid membrane"/>
    <property type="evidence" value="ECO:0007669"/>
    <property type="project" value="UniProtKB-SubCell"/>
</dbReference>
<evidence type="ECO:0000256" key="8">
    <source>
        <dbReference type="ARBA" id="ARBA00022991"/>
    </source>
</evidence>
<feature type="domain" description="PBS-linker" evidence="15">
    <location>
        <begin position="523"/>
        <end position="705"/>
    </location>
</feature>
<keyword evidence="7 13" id="KW-0605">Phycobilisome</keyword>
<dbReference type="PANTHER" id="PTHR34011">
    <property type="entry name" value="PHYCOBILISOME 32.1 KDA LINKER POLYPEPTIDE, PHYCOCYANIN-ASSOCIATED, ROD 2-RELATED"/>
    <property type="match status" value="1"/>
</dbReference>
<evidence type="ECO:0000256" key="13">
    <source>
        <dbReference type="PROSITE-ProRule" id="PRU00775"/>
    </source>
</evidence>